<dbReference type="InterPro" id="IPR013783">
    <property type="entry name" value="Ig-like_fold"/>
</dbReference>
<dbReference type="OMA" id="NMTLHHE"/>
<dbReference type="STRING" id="9643.ENSUAMP00000002412"/>
<feature type="domain" description="Cytokine receptor common subunit beta N-terminal" evidence="2">
    <location>
        <begin position="32"/>
        <end position="71"/>
    </location>
</feature>
<evidence type="ECO:0000256" key="1">
    <source>
        <dbReference type="SAM" id="SignalP"/>
    </source>
</evidence>
<evidence type="ECO:0000313" key="4">
    <source>
        <dbReference type="Proteomes" id="UP000291022"/>
    </source>
</evidence>
<dbReference type="Gene3D" id="2.60.40.10">
    <property type="entry name" value="Immunoglobulins"/>
    <property type="match status" value="1"/>
</dbReference>
<feature type="signal peptide" evidence="1">
    <location>
        <begin position="1"/>
        <end position="28"/>
    </location>
</feature>
<dbReference type="InterPro" id="IPR036116">
    <property type="entry name" value="FN3_sf"/>
</dbReference>
<dbReference type="Proteomes" id="UP000291022">
    <property type="component" value="Unassembled WGS sequence"/>
</dbReference>
<dbReference type="Ensembl" id="ENSUAMT00000002753.1">
    <property type="protein sequence ID" value="ENSUAMP00000002412.1"/>
    <property type="gene ID" value="ENSUAMG00000002220.1"/>
</dbReference>
<evidence type="ECO:0000259" key="2">
    <source>
        <dbReference type="Pfam" id="PF21460"/>
    </source>
</evidence>
<dbReference type="SUPFAM" id="SSF49265">
    <property type="entry name" value="Fibronectin type III"/>
    <property type="match status" value="1"/>
</dbReference>
<dbReference type="Pfam" id="PF21460">
    <property type="entry name" value="IL3Rb_N"/>
    <property type="match status" value="1"/>
</dbReference>
<feature type="chain" id="PRO_5019428025" description="Cytokine receptor common subunit beta N-terminal domain-containing protein" evidence="1">
    <location>
        <begin position="29"/>
        <end position="71"/>
    </location>
</feature>
<keyword evidence="1" id="KW-0732">Signal</keyword>
<reference evidence="3" key="2">
    <citation type="submission" date="2025-08" db="UniProtKB">
        <authorList>
            <consortium name="Ensembl"/>
        </authorList>
    </citation>
    <scope>IDENTIFICATION</scope>
</reference>
<accession>A0A452QCT7</accession>
<reference evidence="3" key="3">
    <citation type="submission" date="2025-09" db="UniProtKB">
        <authorList>
            <consortium name="Ensembl"/>
        </authorList>
    </citation>
    <scope>IDENTIFICATION</scope>
</reference>
<protein>
    <recommendedName>
        <fullName evidence="2">Cytokine receptor common subunit beta N-terminal domain-containing protein</fullName>
    </recommendedName>
</protein>
<dbReference type="InterPro" id="IPR048668">
    <property type="entry name" value="IL3RB_N"/>
</dbReference>
<proteinExistence type="predicted"/>
<dbReference type="GeneTree" id="ENSGT00510000048963"/>
<reference evidence="4" key="1">
    <citation type="submission" date="2016-06" db="EMBL/GenBank/DDBJ databases">
        <title>De novo assembly and RNA-Seq shows season-dependent expression and editing in black bear kidneys.</title>
        <authorList>
            <person name="Korstanje R."/>
            <person name="Srivastava A."/>
            <person name="Sarsani V.K."/>
            <person name="Sheehan S.M."/>
            <person name="Seger R.L."/>
            <person name="Barter M.E."/>
            <person name="Lindqvist C."/>
            <person name="Brody L.C."/>
            <person name="Mullikin J.C."/>
        </authorList>
    </citation>
    <scope>NUCLEOTIDE SEQUENCE [LARGE SCALE GENOMIC DNA]</scope>
</reference>
<name>A0A452QCT7_URSAM</name>
<evidence type="ECO:0000313" key="3">
    <source>
        <dbReference type="Ensembl" id="ENSUAMP00000002412.1"/>
    </source>
</evidence>
<keyword evidence="4" id="KW-1185">Reference proteome</keyword>
<sequence>AAPEMVLIRGLLPVVLLALFWGPSVAGAQETVPLQTLSCYNDYKSLITCRWANTQGAQPLISLTLYRRLNE</sequence>
<organism evidence="3 4">
    <name type="scientific">Ursus americanus</name>
    <name type="common">American black bear</name>
    <name type="synonym">Euarctos americanus</name>
    <dbReference type="NCBI Taxonomy" id="9643"/>
    <lineage>
        <taxon>Eukaryota</taxon>
        <taxon>Metazoa</taxon>
        <taxon>Chordata</taxon>
        <taxon>Craniata</taxon>
        <taxon>Vertebrata</taxon>
        <taxon>Euteleostomi</taxon>
        <taxon>Mammalia</taxon>
        <taxon>Eutheria</taxon>
        <taxon>Laurasiatheria</taxon>
        <taxon>Carnivora</taxon>
        <taxon>Caniformia</taxon>
        <taxon>Ursidae</taxon>
        <taxon>Ursus</taxon>
    </lineage>
</organism>
<dbReference type="AlphaFoldDB" id="A0A452QCT7"/>